<comment type="subcellular location">
    <subcellularLocation>
        <location evidence="1 7">Cell outer membrane</location>
        <topology evidence="1 7">Multi-pass membrane protein</topology>
    </subcellularLocation>
</comment>
<dbReference type="Pfam" id="PF07715">
    <property type="entry name" value="Plug"/>
    <property type="match status" value="1"/>
</dbReference>
<dbReference type="SUPFAM" id="SSF56935">
    <property type="entry name" value="Porins"/>
    <property type="match status" value="1"/>
</dbReference>
<reference evidence="9 10" key="1">
    <citation type="journal article" date="2015" name="Int. J. Syst. Evol. Microbiol.">
        <title>Mariniphaga sediminis sp. nov., isolated from coastal sediment.</title>
        <authorList>
            <person name="Wang F.Q."/>
            <person name="Shen Q.Y."/>
            <person name="Chen G.J."/>
            <person name="Du Z.J."/>
        </authorList>
    </citation>
    <scope>NUCLEOTIDE SEQUENCE [LARGE SCALE GENOMIC DNA]</scope>
    <source>
        <strain evidence="9 10">SY21</strain>
    </source>
</reference>
<evidence type="ECO:0000256" key="7">
    <source>
        <dbReference type="PROSITE-ProRule" id="PRU01360"/>
    </source>
</evidence>
<protein>
    <submittedName>
        <fullName evidence="9">TonB-dependent receptor</fullName>
    </submittedName>
</protein>
<evidence type="ECO:0000313" key="10">
    <source>
        <dbReference type="Proteomes" id="UP000266441"/>
    </source>
</evidence>
<dbReference type="NCBIfam" id="TIGR04056">
    <property type="entry name" value="OMP_RagA_SusC"/>
    <property type="match status" value="1"/>
</dbReference>
<dbReference type="RefSeq" id="WP_119349783.1">
    <property type="nucleotide sequence ID" value="NZ_QWET01000006.1"/>
</dbReference>
<evidence type="ECO:0000256" key="1">
    <source>
        <dbReference type="ARBA" id="ARBA00004571"/>
    </source>
</evidence>
<keyword evidence="10" id="KW-1185">Reference proteome</keyword>
<dbReference type="InterPro" id="IPR039426">
    <property type="entry name" value="TonB-dep_rcpt-like"/>
</dbReference>
<evidence type="ECO:0000256" key="5">
    <source>
        <dbReference type="ARBA" id="ARBA00023136"/>
    </source>
</evidence>
<evidence type="ECO:0000259" key="8">
    <source>
        <dbReference type="Pfam" id="PF07715"/>
    </source>
</evidence>
<evidence type="ECO:0000313" key="9">
    <source>
        <dbReference type="EMBL" id="RIH65402.1"/>
    </source>
</evidence>
<dbReference type="PROSITE" id="PS52016">
    <property type="entry name" value="TONB_DEPENDENT_REC_3"/>
    <property type="match status" value="1"/>
</dbReference>
<dbReference type="Gene3D" id="2.40.170.20">
    <property type="entry name" value="TonB-dependent receptor, beta-barrel domain"/>
    <property type="match status" value="1"/>
</dbReference>
<evidence type="ECO:0000256" key="2">
    <source>
        <dbReference type="ARBA" id="ARBA00022448"/>
    </source>
</evidence>
<keyword evidence="9" id="KW-0675">Receptor</keyword>
<organism evidence="9 10">
    <name type="scientific">Mariniphaga sediminis</name>
    <dbReference type="NCBI Taxonomy" id="1628158"/>
    <lineage>
        <taxon>Bacteria</taxon>
        <taxon>Pseudomonadati</taxon>
        <taxon>Bacteroidota</taxon>
        <taxon>Bacteroidia</taxon>
        <taxon>Marinilabiliales</taxon>
        <taxon>Prolixibacteraceae</taxon>
        <taxon>Mariniphaga</taxon>
    </lineage>
</organism>
<dbReference type="Gene3D" id="2.60.40.1120">
    <property type="entry name" value="Carboxypeptidase-like, regulatory domain"/>
    <property type="match status" value="1"/>
</dbReference>
<accession>A0A399D408</accession>
<gene>
    <name evidence="9" type="ORF">D1164_09760</name>
</gene>
<evidence type="ECO:0000256" key="4">
    <source>
        <dbReference type="ARBA" id="ARBA00022692"/>
    </source>
</evidence>
<dbReference type="FunFam" id="2.170.130.10:FF:000008">
    <property type="entry name" value="SusC/RagA family TonB-linked outer membrane protein"/>
    <property type="match status" value="1"/>
</dbReference>
<keyword evidence="2 7" id="KW-0813">Transport</keyword>
<dbReference type="InterPro" id="IPR012910">
    <property type="entry name" value="Plug_dom"/>
</dbReference>
<keyword evidence="6 7" id="KW-0998">Cell outer membrane</keyword>
<comment type="similarity">
    <text evidence="7">Belongs to the TonB-dependent receptor family.</text>
</comment>
<name>A0A399D408_9BACT</name>
<feature type="domain" description="TonB-dependent receptor plug" evidence="8">
    <location>
        <begin position="119"/>
        <end position="227"/>
    </location>
</feature>
<dbReference type="GO" id="GO:0009279">
    <property type="term" value="C:cell outer membrane"/>
    <property type="evidence" value="ECO:0007669"/>
    <property type="project" value="UniProtKB-SubCell"/>
</dbReference>
<evidence type="ECO:0000256" key="6">
    <source>
        <dbReference type="ARBA" id="ARBA00023237"/>
    </source>
</evidence>
<dbReference type="NCBIfam" id="TIGR04057">
    <property type="entry name" value="SusC_RagA_signa"/>
    <property type="match status" value="1"/>
</dbReference>
<dbReference type="Proteomes" id="UP000266441">
    <property type="component" value="Unassembled WGS sequence"/>
</dbReference>
<comment type="caution">
    <text evidence="9">The sequence shown here is derived from an EMBL/GenBank/DDBJ whole genome shotgun (WGS) entry which is preliminary data.</text>
</comment>
<keyword evidence="4 7" id="KW-0812">Transmembrane</keyword>
<dbReference type="InterPro" id="IPR036942">
    <property type="entry name" value="Beta-barrel_TonB_sf"/>
</dbReference>
<keyword evidence="5 7" id="KW-0472">Membrane</keyword>
<dbReference type="PROSITE" id="PS51257">
    <property type="entry name" value="PROKAR_LIPOPROTEIN"/>
    <property type="match status" value="1"/>
</dbReference>
<dbReference type="EMBL" id="QWET01000006">
    <property type="protein sequence ID" value="RIH65402.1"/>
    <property type="molecule type" value="Genomic_DNA"/>
</dbReference>
<dbReference type="InterPro" id="IPR037066">
    <property type="entry name" value="Plug_dom_sf"/>
</dbReference>
<proteinExistence type="inferred from homology"/>
<sequence length="998" mass="109663">MKKWLRKISVFQLFVFLSCWIVSAQELITIQGKVFSKEDSPLPGVTVVVKGTAHGTVTNEDGNYTLTNVPGNATLVFSFVGMYTQEVAVGNKTNIDIRMEEETIGLEEVVAVGYGTMKKSDLTGSVVSVQSEDISAFPTTNVVQALEGRAAGVQVTQNTGEPGGSISVRIRGTNSIKGSNEPLYVVDGFPISGSNPTILNNLDVESIEILKDASATAIYGSRGANGVVLITTKSGKAGRTSVSVETNFAFQSIRKKLDMMNAKEYAQFYNLVAANDGWGQAFSQEEVNSFDEGFDWQDFVFKDNALLQNHSATVSGGNDKTQFSVSGSLYNEEGIIENSGYDRYSFRSNIGHNINEKIRISGNITLAKIKRENQSSSGGGRGTSLISGALYPFPTVTPWNEDGSWRNLKTLYHWSPEIVNPALMIYETNSIVRSNKVLANAAFEYSPIPDLTLKIMGGIENSDDRSDYYRTNDYIGTSAYASVSTTQFTSLLNENTISYTKTIGKHRISALTGFTYQDFRSTSLYGSGTDFLSDVQESYDLSSASVPGIPDSGYSLSVILSGLGRFNYNYDDKYLATINFRADGSSKYSEGNKWGFFPSGSLAWRVSNEGFMSDVDFISDLKIRAGYGETGSQAIGAYATLNNLYSGKTVFGGEYHTYFAPGTNLPGDLKWETTEQTNFGVDFGILDNRLRIAADYYIKRTRDLLNSVPLPPSGGFTSTIDNVGVISNRGLEFEINADILSGPVEWTVDANISFNRSKVEKLYKGQDILGSYINVTLIDDHFNILREGEPFSVFYGYLEDGYNETGRLGNYKDLTGEGDVNVRDKTIIGDPNPDFIYGLNSLLSYKNFDLTVFIQGSQGNDIFNLAGLNNTLDVGFGGNMPKDVLHNHWSPDNPDAKYPIPSRTNQIRVSDRFIEDGSYLRFRNIQLGYNIPFSKLGITGIKNVQVYVGGKNLITLTKYSRWDPEVNSLGGSSSINQGIDYHTYPVNKSVNFGIRADF</sequence>
<dbReference type="Pfam" id="PF13715">
    <property type="entry name" value="CarbopepD_reg_2"/>
    <property type="match status" value="1"/>
</dbReference>
<evidence type="ECO:0000256" key="3">
    <source>
        <dbReference type="ARBA" id="ARBA00022452"/>
    </source>
</evidence>
<dbReference type="InterPro" id="IPR023996">
    <property type="entry name" value="TonB-dep_OMP_SusC/RagA"/>
</dbReference>
<keyword evidence="3 7" id="KW-1134">Transmembrane beta strand</keyword>
<dbReference type="InterPro" id="IPR023997">
    <property type="entry name" value="TonB-dep_OMP_SusC/RagA_CS"/>
</dbReference>
<dbReference type="AlphaFoldDB" id="A0A399D408"/>
<dbReference type="Gene3D" id="2.170.130.10">
    <property type="entry name" value="TonB-dependent receptor, plug domain"/>
    <property type="match status" value="1"/>
</dbReference>
<dbReference type="OrthoDB" id="9768177at2"/>
<dbReference type="SUPFAM" id="SSF49464">
    <property type="entry name" value="Carboxypeptidase regulatory domain-like"/>
    <property type="match status" value="1"/>
</dbReference>
<dbReference type="InterPro" id="IPR008969">
    <property type="entry name" value="CarboxyPept-like_regulatory"/>
</dbReference>